<dbReference type="Pfam" id="PF12679">
    <property type="entry name" value="ABC2_membrane_2"/>
    <property type="match status" value="1"/>
</dbReference>
<evidence type="ECO:0000313" key="2">
    <source>
        <dbReference type="EMBL" id="MFD2171914.1"/>
    </source>
</evidence>
<evidence type="ECO:0008006" key="4">
    <source>
        <dbReference type="Google" id="ProtNLM"/>
    </source>
</evidence>
<keyword evidence="1" id="KW-0472">Membrane</keyword>
<comment type="caution">
    <text evidence="2">The sequence shown here is derived from an EMBL/GenBank/DDBJ whole genome shotgun (WGS) entry which is preliminary data.</text>
</comment>
<feature type="transmembrane region" description="Helical" evidence="1">
    <location>
        <begin position="247"/>
        <end position="272"/>
    </location>
</feature>
<keyword evidence="3" id="KW-1185">Reference proteome</keyword>
<feature type="transmembrane region" description="Helical" evidence="1">
    <location>
        <begin position="390"/>
        <end position="412"/>
    </location>
</feature>
<gene>
    <name evidence="2" type="ORF">ACFSOY_18270</name>
</gene>
<evidence type="ECO:0000313" key="3">
    <source>
        <dbReference type="Proteomes" id="UP001597343"/>
    </source>
</evidence>
<keyword evidence="1" id="KW-1133">Transmembrane helix</keyword>
<feature type="transmembrane region" description="Helical" evidence="1">
    <location>
        <begin position="205"/>
        <end position="226"/>
    </location>
</feature>
<dbReference type="Proteomes" id="UP001597343">
    <property type="component" value="Unassembled WGS sequence"/>
</dbReference>
<organism evidence="2 3">
    <name type="scientific">Tumebacillus lipolyticus</name>
    <dbReference type="NCBI Taxonomy" id="1280370"/>
    <lineage>
        <taxon>Bacteria</taxon>
        <taxon>Bacillati</taxon>
        <taxon>Bacillota</taxon>
        <taxon>Bacilli</taxon>
        <taxon>Bacillales</taxon>
        <taxon>Alicyclobacillaceae</taxon>
        <taxon>Tumebacillus</taxon>
    </lineage>
</organism>
<protein>
    <recommendedName>
        <fullName evidence="4">ABC transporter permease</fullName>
    </recommendedName>
</protein>
<reference evidence="3" key="1">
    <citation type="journal article" date="2019" name="Int. J. Syst. Evol. Microbiol.">
        <title>The Global Catalogue of Microorganisms (GCM) 10K type strain sequencing project: providing services to taxonomists for standard genome sequencing and annotation.</title>
        <authorList>
            <consortium name="The Broad Institute Genomics Platform"/>
            <consortium name="The Broad Institute Genome Sequencing Center for Infectious Disease"/>
            <person name="Wu L."/>
            <person name="Ma J."/>
        </authorList>
    </citation>
    <scope>NUCLEOTIDE SEQUENCE [LARGE SCALE GENOMIC DNA]</scope>
    <source>
        <strain evidence="3">CGMCC 1.13574</strain>
    </source>
</reference>
<name>A0ABW5A2W5_9BACL</name>
<proteinExistence type="predicted"/>
<feature type="transmembrane region" description="Helical" evidence="1">
    <location>
        <begin position="336"/>
        <end position="356"/>
    </location>
</feature>
<keyword evidence="1" id="KW-0812">Transmembrane</keyword>
<feature type="transmembrane region" description="Helical" evidence="1">
    <location>
        <begin position="303"/>
        <end position="324"/>
    </location>
</feature>
<dbReference type="RefSeq" id="WP_386049128.1">
    <property type="nucleotide sequence ID" value="NZ_JBHUIO010000011.1"/>
</dbReference>
<dbReference type="EMBL" id="JBHUIO010000011">
    <property type="protein sequence ID" value="MFD2171914.1"/>
    <property type="molecule type" value="Genomic_DNA"/>
</dbReference>
<evidence type="ECO:0000256" key="1">
    <source>
        <dbReference type="SAM" id="Phobius"/>
    </source>
</evidence>
<accession>A0ABW5A2W5</accession>
<sequence>MKRIVAHELRKVMMSPLVLALLVLFLLYNAAMLITGYGSMREDMAESNRLVSQYGHQIDEEMLTRLRNDYQDELQWMNRLTMRTEGRTFENVSSLYESGNHHVEGSYDASERERLAKLLVMETYLRYIANIDPTYERLDPMKRAESEILKYGLHGELAETVRGHYRELAVRIDQLITNGEHKHLFFIGHIFKTHSLLFKTVFRTVLFEATILTVLLTGHLLSYEFERRTQSLMYSTKRGRSLMFDKTVAALLASLVVTTVLLGGTLAIYFALFDYTGFWSVPISNALQAEYSWPFISFWEMTFGQYLLASMALVYALALCFFGIASVLSFLFRNSYAVFCGFAVLFGICLLLTGIMPHDSNLLLVAGYTPSLLMMNSDFWWMEGGAFKSYRYYELITIAAWTVLLLASYALVQRRFRKQDI</sequence>